<comment type="caution">
    <text evidence="2">The sequence shown here is derived from an EMBL/GenBank/DDBJ whole genome shotgun (WGS) entry which is preliminary data.</text>
</comment>
<evidence type="ECO:0000313" key="2">
    <source>
        <dbReference type="EMBL" id="KAF0892176.1"/>
    </source>
</evidence>
<dbReference type="EMBL" id="SPHZ02000011">
    <property type="protein sequence ID" value="KAF0892176.1"/>
    <property type="molecule type" value="Genomic_DNA"/>
</dbReference>
<protein>
    <submittedName>
        <fullName evidence="2">Uncharacterized protein</fullName>
    </submittedName>
</protein>
<evidence type="ECO:0000313" key="3">
    <source>
        <dbReference type="Proteomes" id="UP000479710"/>
    </source>
</evidence>
<name>A0A6G1BW76_9ORYZ</name>
<proteinExistence type="predicted"/>
<sequence length="80" mass="8837">MNPWRAGMRGQRFSGKLSSVGGQSSGNYELSLRAPSASGNQELRERYFLLMWSGTGTTSELADVEEMTRPVCRSEGYQQG</sequence>
<gene>
    <name evidence="2" type="ORF">E2562_013529</name>
</gene>
<feature type="region of interest" description="Disordered" evidence="1">
    <location>
        <begin position="1"/>
        <end position="36"/>
    </location>
</feature>
<feature type="compositionally biased region" description="Polar residues" evidence="1">
    <location>
        <begin position="16"/>
        <end position="28"/>
    </location>
</feature>
<organism evidence="2 3">
    <name type="scientific">Oryza meyeriana var. granulata</name>
    <dbReference type="NCBI Taxonomy" id="110450"/>
    <lineage>
        <taxon>Eukaryota</taxon>
        <taxon>Viridiplantae</taxon>
        <taxon>Streptophyta</taxon>
        <taxon>Embryophyta</taxon>
        <taxon>Tracheophyta</taxon>
        <taxon>Spermatophyta</taxon>
        <taxon>Magnoliopsida</taxon>
        <taxon>Liliopsida</taxon>
        <taxon>Poales</taxon>
        <taxon>Poaceae</taxon>
        <taxon>BOP clade</taxon>
        <taxon>Oryzoideae</taxon>
        <taxon>Oryzeae</taxon>
        <taxon>Oryzinae</taxon>
        <taxon>Oryza</taxon>
        <taxon>Oryza meyeriana</taxon>
    </lineage>
</organism>
<dbReference type="AlphaFoldDB" id="A0A6G1BW76"/>
<keyword evidence="3" id="KW-1185">Reference proteome</keyword>
<dbReference type="Proteomes" id="UP000479710">
    <property type="component" value="Unassembled WGS sequence"/>
</dbReference>
<evidence type="ECO:0000256" key="1">
    <source>
        <dbReference type="SAM" id="MobiDB-lite"/>
    </source>
</evidence>
<reference evidence="2 3" key="1">
    <citation type="submission" date="2019-11" db="EMBL/GenBank/DDBJ databases">
        <title>Whole genome sequence of Oryza granulata.</title>
        <authorList>
            <person name="Li W."/>
        </authorList>
    </citation>
    <scope>NUCLEOTIDE SEQUENCE [LARGE SCALE GENOMIC DNA]</scope>
    <source>
        <strain evidence="3">cv. Menghai</strain>
        <tissue evidence="2">Leaf</tissue>
    </source>
</reference>
<accession>A0A6G1BW76</accession>